<evidence type="ECO:0000313" key="2">
    <source>
        <dbReference type="Proteomes" id="UP000824082"/>
    </source>
</evidence>
<dbReference type="Proteomes" id="UP000824082">
    <property type="component" value="Unassembled WGS sequence"/>
</dbReference>
<gene>
    <name evidence="1" type="ORF">IAD19_05675</name>
</gene>
<dbReference type="AlphaFoldDB" id="A0A9D1LJL9"/>
<dbReference type="SUPFAM" id="SSF53795">
    <property type="entry name" value="PEP carboxykinase-like"/>
    <property type="match status" value="1"/>
</dbReference>
<reference evidence="1" key="1">
    <citation type="submission" date="2020-10" db="EMBL/GenBank/DDBJ databases">
        <authorList>
            <person name="Gilroy R."/>
        </authorList>
    </citation>
    <scope>NUCLEOTIDE SEQUENCE</scope>
    <source>
        <strain evidence="1">4509</strain>
    </source>
</reference>
<reference evidence="1" key="2">
    <citation type="journal article" date="2021" name="PeerJ">
        <title>Extensive microbial diversity within the chicken gut microbiome revealed by metagenomics and culture.</title>
        <authorList>
            <person name="Gilroy R."/>
            <person name="Ravi A."/>
            <person name="Getino M."/>
            <person name="Pursley I."/>
            <person name="Horton D.L."/>
            <person name="Alikhan N.F."/>
            <person name="Baker D."/>
            <person name="Gharbi K."/>
            <person name="Hall N."/>
            <person name="Watson M."/>
            <person name="Adriaenssens E.M."/>
            <person name="Foster-Nyarko E."/>
            <person name="Jarju S."/>
            <person name="Secka A."/>
            <person name="Antonio M."/>
            <person name="Oren A."/>
            <person name="Chaudhuri R.R."/>
            <person name="La Ragione R."/>
            <person name="Hildebrand F."/>
            <person name="Pallen M.J."/>
        </authorList>
    </citation>
    <scope>NUCLEOTIDE SEQUENCE</scope>
    <source>
        <strain evidence="1">4509</strain>
    </source>
</reference>
<dbReference type="InterPro" id="IPR027417">
    <property type="entry name" value="P-loop_NTPase"/>
</dbReference>
<sequence>MYRRYRIAGLVTDLDCDYPRTIRQAEAYREDTQEEPAIRIPNQREKIPQYRHLNPELSLEDWEYVLTCQEFYLQLLDHQGMMVHASAVVLDGKAYLFSADSGTGKSTHTQLWLKRFPDAYILNDDKPAVRLQEGRLFAYGTPWSGKTDWNVNQKVPLGGLVFLQRSEQNWVRPASGSQMVNNLLKQTLRRLSAPRMEKMLDMADALLRNTKVLELGCNISLDAVDTVYQALVGQEEVK</sequence>
<accession>A0A9D1LJL9</accession>
<proteinExistence type="predicted"/>
<dbReference type="EMBL" id="DVMX01000112">
    <property type="protein sequence ID" value="HIU42025.1"/>
    <property type="molecule type" value="Genomic_DNA"/>
</dbReference>
<comment type="caution">
    <text evidence="1">The sequence shown here is derived from an EMBL/GenBank/DDBJ whole genome shotgun (WGS) entry which is preliminary data.</text>
</comment>
<organism evidence="1 2">
    <name type="scientific">Candidatus Egerieicola faecale</name>
    <dbReference type="NCBI Taxonomy" id="2840774"/>
    <lineage>
        <taxon>Bacteria</taxon>
        <taxon>Bacillati</taxon>
        <taxon>Bacillota</taxon>
        <taxon>Clostridia</taxon>
        <taxon>Eubacteriales</taxon>
        <taxon>Oscillospiraceae</taxon>
        <taxon>Oscillospiraceae incertae sedis</taxon>
        <taxon>Candidatus Egerieicola</taxon>
    </lineage>
</organism>
<evidence type="ECO:0008006" key="3">
    <source>
        <dbReference type="Google" id="ProtNLM"/>
    </source>
</evidence>
<protein>
    <recommendedName>
        <fullName evidence="3">SynChlorMet cassette protein ScmC</fullName>
    </recommendedName>
</protein>
<dbReference type="Gene3D" id="3.40.50.300">
    <property type="entry name" value="P-loop containing nucleotide triphosphate hydrolases"/>
    <property type="match status" value="1"/>
</dbReference>
<name>A0A9D1LJL9_9FIRM</name>
<evidence type="ECO:0000313" key="1">
    <source>
        <dbReference type="EMBL" id="HIU42025.1"/>
    </source>
</evidence>